<keyword evidence="2" id="KW-1185">Reference proteome</keyword>
<proteinExistence type="predicted"/>
<gene>
    <name evidence="1" type="ORF">HNQ72_000996</name>
</gene>
<name>A0A7X0CYE5_9HYPH</name>
<dbReference type="Proteomes" id="UP000547879">
    <property type="component" value="Unassembled WGS sequence"/>
</dbReference>
<organism evidence="1 2">
    <name type="scientific">Rhizobium wenxiniae</name>
    <dbReference type="NCBI Taxonomy" id="1737357"/>
    <lineage>
        <taxon>Bacteria</taxon>
        <taxon>Pseudomonadati</taxon>
        <taxon>Pseudomonadota</taxon>
        <taxon>Alphaproteobacteria</taxon>
        <taxon>Hyphomicrobiales</taxon>
        <taxon>Rhizobiaceae</taxon>
        <taxon>Rhizobium/Agrobacterium group</taxon>
        <taxon>Rhizobium</taxon>
    </lineage>
</organism>
<comment type="caution">
    <text evidence="1">The sequence shown here is derived from an EMBL/GenBank/DDBJ whole genome shotgun (WGS) entry which is preliminary data.</text>
</comment>
<accession>A0A7X0CYE5</accession>
<protein>
    <submittedName>
        <fullName evidence="1">Uncharacterized protein</fullName>
    </submittedName>
</protein>
<sequence length="502" mass="55509">MALAVKKPSTGRAAEEFDQRFKAIRTSAEKFNKYESGGHDLLYEALGELFTFGRDISKLEEVFGAFLKASDQKLKLNKVTKENPYNALVKLAFGNQKSKSWLSELSTVLAYATDQIGNVAFTDWIKEGGVKARYEEAVEYSRKKKGKKTNSLRSTQLESIRGSLRQSPISAAISGLPEINEGYHRSLLYSDGKGNTFLVDIKNESETISTDKYLLELAKQRIPDTHPLKSRPLFNLYRAIDLIVGTCAASSNGKGFIRFRNDTSEGSSTTTKLDFVSDAPSFAHASVVLAAPIAELGENGVFVMTVNDAKQFAAHFPSDPIWSLSVVDGEVHFVDDSSIERTVKLLQLEPDLTKTLRQGQALTTQSRQFKAIAADMKHAIENLPKLLIGKNAPKALSWDIKGNQMWLISPAHMLSGLDFLSPVMTVTPIGEDREMSMADLSAFIGTVVPYNEDLTGYIADSDVKDAAFCIDHIWSDGDRFLYVSPFAISANLDRTMVCEELR</sequence>
<evidence type="ECO:0000313" key="1">
    <source>
        <dbReference type="EMBL" id="MBB6161199.1"/>
    </source>
</evidence>
<dbReference type="EMBL" id="JACHEG010000001">
    <property type="protein sequence ID" value="MBB6161199.1"/>
    <property type="molecule type" value="Genomic_DNA"/>
</dbReference>
<reference evidence="1 2" key="1">
    <citation type="submission" date="2020-08" db="EMBL/GenBank/DDBJ databases">
        <title>Genomic Encyclopedia of Type Strains, Phase IV (KMG-IV): sequencing the most valuable type-strain genomes for metagenomic binning, comparative biology and taxonomic classification.</title>
        <authorList>
            <person name="Goeker M."/>
        </authorList>
    </citation>
    <scope>NUCLEOTIDE SEQUENCE [LARGE SCALE GENOMIC DNA]</scope>
    <source>
        <strain evidence="1 2">DSM 100734</strain>
    </source>
</reference>
<dbReference type="RefSeq" id="WP_183990078.1">
    <property type="nucleotide sequence ID" value="NZ_BMHW01000001.1"/>
</dbReference>
<evidence type="ECO:0000313" key="2">
    <source>
        <dbReference type="Proteomes" id="UP000547879"/>
    </source>
</evidence>
<dbReference type="AlphaFoldDB" id="A0A7X0CYE5"/>